<dbReference type="EMBL" id="MTEJ01000664">
    <property type="protein sequence ID" value="OQX00277.1"/>
    <property type="molecule type" value="Genomic_DNA"/>
</dbReference>
<sequence>MGMYSTGTNLNDRDLEDEDLEDEDIIPEGEICEYCDALATFVTPDGLYLCEHHYDEYVDGWSRED</sequence>
<accession>A0A1Y1Q9C3</accession>
<organism evidence="2 3">
    <name type="scientific">Thiothrix lacustris</name>
    <dbReference type="NCBI Taxonomy" id="525917"/>
    <lineage>
        <taxon>Bacteria</taxon>
        <taxon>Pseudomonadati</taxon>
        <taxon>Pseudomonadota</taxon>
        <taxon>Gammaproteobacteria</taxon>
        <taxon>Thiotrichales</taxon>
        <taxon>Thiotrichaceae</taxon>
        <taxon>Thiothrix</taxon>
    </lineage>
</organism>
<proteinExistence type="predicted"/>
<evidence type="ECO:0000256" key="1">
    <source>
        <dbReference type="SAM" id="MobiDB-lite"/>
    </source>
</evidence>
<evidence type="ECO:0000313" key="3">
    <source>
        <dbReference type="Proteomes" id="UP000192491"/>
    </source>
</evidence>
<protein>
    <submittedName>
        <fullName evidence="2">Uncharacterized protein</fullName>
    </submittedName>
</protein>
<name>A0A1Y1Q9C3_9GAMM</name>
<evidence type="ECO:0000313" key="2">
    <source>
        <dbReference type="EMBL" id="OQX00277.1"/>
    </source>
</evidence>
<comment type="caution">
    <text evidence="2">The sequence shown here is derived from an EMBL/GenBank/DDBJ whole genome shotgun (WGS) entry which is preliminary data.</text>
</comment>
<feature type="region of interest" description="Disordered" evidence="1">
    <location>
        <begin position="1"/>
        <end position="20"/>
    </location>
</feature>
<dbReference type="AlphaFoldDB" id="A0A1Y1Q9C3"/>
<gene>
    <name evidence="2" type="ORF">BWK73_49030</name>
</gene>
<dbReference type="Proteomes" id="UP000192491">
    <property type="component" value="Unassembled WGS sequence"/>
</dbReference>
<reference evidence="2 3" key="1">
    <citation type="submission" date="2017-01" db="EMBL/GenBank/DDBJ databases">
        <title>Novel large sulfur bacteria in the metagenomes of groundwater-fed chemosynthetic microbial mats in the Lake Huron basin.</title>
        <authorList>
            <person name="Sharrar A.M."/>
            <person name="Flood B.E."/>
            <person name="Bailey J.V."/>
            <person name="Jones D.S."/>
            <person name="Biddanda B."/>
            <person name="Ruberg S.A."/>
            <person name="Marcus D.N."/>
            <person name="Dick G.J."/>
        </authorList>
    </citation>
    <scope>NUCLEOTIDE SEQUENCE [LARGE SCALE GENOMIC DNA]</scope>
    <source>
        <strain evidence="2">A8</strain>
    </source>
</reference>